<organism evidence="15 16">
    <name type="scientific">Vibrio genomosp. F6 str. FF-238</name>
    <dbReference type="NCBI Taxonomy" id="1191298"/>
    <lineage>
        <taxon>Bacteria</taxon>
        <taxon>Pseudomonadati</taxon>
        <taxon>Pseudomonadota</taxon>
        <taxon>Gammaproteobacteria</taxon>
        <taxon>Vibrionales</taxon>
        <taxon>Vibrionaceae</taxon>
        <taxon>Vibrio</taxon>
    </lineage>
</organism>
<dbReference type="Pfam" id="PF03550">
    <property type="entry name" value="LolB"/>
    <property type="match status" value="1"/>
</dbReference>
<evidence type="ECO:0000313" key="16">
    <source>
        <dbReference type="Proteomes" id="UP000094165"/>
    </source>
</evidence>
<comment type="caution">
    <text evidence="15">The sequence shown here is derived from an EMBL/GenBank/DDBJ whole genome shotgun (WGS) entry which is preliminary data.</text>
</comment>
<dbReference type="GO" id="GO:0009279">
    <property type="term" value="C:cell outer membrane"/>
    <property type="evidence" value="ECO:0007669"/>
    <property type="project" value="UniProtKB-SubCell"/>
</dbReference>
<keyword evidence="6 13" id="KW-0732">Signal</keyword>
<keyword evidence="16" id="KW-1185">Reference proteome</keyword>
<evidence type="ECO:0000256" key="10">
    <source>
        <dbReference type="ARBA" id="ARBA00023186"/>
    </source>
</evidence>
<comment type="subunit">
    <text evidence="3 13">Monomer.</text>
</comment>
<dbReference type="HAMAP" id="MF_00233">
    <property type="entry name" value="LolB"/>
    <property type="match status" value="1"/>
</dbReference>
<sequence length="209" mass="23683">MIKFRQVLSLFFASLLLFGCSSIPETVTSVEWQSHQSKLEQITSYNITGKLAYISPQQRQSLNFQWKHSEKLSHLRLTTFLGQTALNLTITPQGAKVVTYDDETFTGESATQLVYNLTGLMIPIDHMPQWLLGLPTGADQFQLNETNTLASLNKKVGLRQWQLEYQAYKETTNLAENSDVNPLPLPSKLKFTQADTTINIVVSKWKITE</sequence>
<name>A0A1E5D5C0_9VIBR</name>
<dbReference type="InterPro" id="IPR029046">
    <property type="entry name" value="LolA/LolB/LppX"/>
</dbReference>
<evidence type="ECO:0000256" key="9">
    <source>
        <dbReference type="ARBA" id="ARBA00023139"/>
    </source>
</evidence>
<evidence type="ECO:0000256" key="11">
    <source>
        <dbReference type="ARBA" id="ARBA00023237"/>
    </source>
</evidence>
<dbReference type="GO" id="GO:0015031">
    <property type="term" value="P:protein transport"/>
    <property type="evidence" value="ECO:0007669"/>
    <property type="project" value="UniProtKB-KW"/>
</dbReference>
<keyword evidence="7 13" id="KW-0653">Protein transport</keyword>
<dbReference type="GO" id="GO:0044874">
    <property type="term" value="P:lipoprotein localization to outer membrane"/>
    <property type="evidence" value="ECO:0007669"/>
    <property type="project" value="UniProtKB-UniRule"/>
</dbReference>
<dbReference type="Proteomes" id="UP000094165">
    <property type="component" value="Unassembled WGS sequence"/>
</dbReference>
<proteinExistence type="inferred from homology"/>
<dbReference type="EMBL" id="AJYW02000040">
    <property type="protein sequence ID" value="OEE78783.1"/>
    <property type="molecule type" value="Genomic_DNA"/>
</dbReference>
<evidence type="ECO:0000256" key="6">
    <source>
        <dbReference type="ARBA" id="ARBA00022729"/>
    </source>
</evidence>
<comment type="subcellular location">
    <subcellularLocation>
        <location evidence="1 13">Cell outer membrane</location>
        <topology evidence="1 13">Lipid-anchor</topology>
    </subcellularLocation>
</comment>
<dbReference type="NCBIfam" id="TIGR00548">
    <property type="entry name" value="lolB"/>
    <property type="match status" value="1"/>
</dbReference>
<evidence type="ECO:0000313" key="15">
    <source>
        <dbReference type="EMBL" id="OEE78783.1"/>
    </source>
</evidence>
<keyword evidence="11 13" id="KW-0998">Cell outer membrane</keyword>
<dbReference type="SUPFAM" id="SSF89392">
    <property type="entry name" value="Prokaryotic lipoproteins and lipoprotein localization factors"/>
    <property type="match status" value="1"/>
</dbReference>
<evidence type="ECO:0000256" key="7">
    <source>
        <dbReference type="ARBA" id="ARBA00022927"/>
    </source>
</evidence>
<feature type="signal peptide" evidence="14">
    <location>
        <begin position="1"/>
        <end position="23"/>
    </location>
</feature>
<evidence type="ECO:0000256" key="13">
    <source>
        <dbReference type="HAMAP-Rule" id="MF_00233"/>
    </source>
</evidence>
<keyword evidence="10 13" id="KW-0143">Chaperone</keyword>
<comment type="similarity">
    <text evidence="2 13">Belongs to the LolB family.</text>
</comment>
<evidence type="ECO:0000256" key="1">
    <source>
        <dbReference type="ARBA" id="ARBA00004459"/>
    </source>
</evidence>
<keyword evidence="8 13" id="KW-0472">Membrane</keyword>
<evidence type="ECO:0000256" key="4">
    <source>
        <dbReference type="ARBA" id="ARBA00016202"/>
    </source>
</evidence>
<evidence type="ECO:0000256" key="12">
    <source>
        <dbReference type="ARBA" id="ARBA00023288"/>
    </source>
</evidence>
<keyword evidence="12 13" id="KW-0449">Lipoprotein</keyword>
<dbReference type="Gene3D" id="2.50.20.10">
    <property type="entry name" value="Lipoprotein localisation LolA/LolB/LppX"/>
    <property type="match status" value="1"/>
</dbReference>
<dbReference type="PROSITE" id="PS51257">
    <property type="entry name" value="PROKAR_LIPOPROTEIN"/>
    <property type="match status" value="1"/>
</dbReference>
<evidence type="ECO:0000256" key="3">
    <source>
        <dbReference type="ARBA" id="ARBA00011245"/>
    </source>
</evidence>
<evidence type="ECO:0000256" key="14">
    <source>
        <dbReference type="SAM" id="SignalP"/>
    </source>
</evidence>
<evidence type="ECO:0000256" key="5">
    <source>
        <dbReference type="ARBA" id="ARBA00022448"/>
    </source>
</evidence>
<keyword evidence="9 13" id="KW-0564">Palmitate</keyword>
<dbReference type="AlphaFoldDB" id="A0A1E5D5C0"/>
<evidence type="ECO:0000256" key="8">
    <source>
        <dbReference type="ARBA" id="ARBA00023136"/>
    </source>
</evidence>
<reference evidence="15 16" key="1">
    <citation type="journal article" date="2012" name="Science">
        <title>Ecological populations of bacteria act as socially cohesive units of antibiotic production and resistance.</title>
        <authorList>
            <person name="Cordero O.X."/>
            <person name="Wildschutte H."/>
            <person name="Kirkup B."/>
            <person name="Proehl S."/>
            <person name="Ngo L."/>
            <person name="Hussain F."/>
            <person name="Le Roux F."/>
            <person name="Mincer T."/>
            <person name="Polz M.F."/>
        </authorList>
    </citation>
    <scope>NUCLEOTIDE SEQUENCE [LARGE SCALE GENOMIC DNA]</scope>
    <source>
        <strain evidence="15 16">FF-238</strain>
    </source>
</reference>
<evidence type="ECO:0000256" key="2">
    <source>
        <dbReference type="ARBA" id="ARBA00009696"/>
    </source>
</evidence>
<dbReference type="CDD" id="cd16326">
    <property type="entry name" value="LolB"/>
    <property type="match status" value="1"/>
</dbReference>
<protein>
    <recommendedName>
        <fullName evidence="4 13">Outer-membrane lipoprotein LolB</fullName>
    </recommendedName>
</protein>
<gene>
    <name evidence="13" type="primary">lolB</name>
    <name evidence="15" type="ORF">A130_12550</name>
</gene>
<comment type="function">
    <text evidence="13">Plays a critical role in the incorporation of lipoproteins in the outer membrane after they are released by the LolA protein.</text>
</comment>
<dbReference type="RefSeq" id="WP_017054212.1">
    <property type="nucleotide sequence ID" value="NZ_AJYW02000040.1"/>
</dbReference>
<feature type="chain" id="PRO_5009173535" description="Outer-membrane lipoprotein LolB" evidence="14">
    <location>
        <begin position="24"/>
        <end position="209"/>
    </location>
</feature>
<accession>A0A1E5D5C0</accession>
<keyword evidence="5 13" id="KW-0813">Transport</keyword>
<dbReference type="InterPro" id="IPR004565">
    <property type="entry name" value="OM_lipoprot_LolB"/>
</dbReference>